<evidence type="ECO:0000256" key="1">
    <source>
        <dbReference type="SAM" id="MobiDB-lite"/>
    </source>
</evidence>
<feature type="region of interest" description="Disordered" evidence="1">
    <location>
        <begin position="240"/>
        <end position="259"/>
    </location>
</feature>
<dbReference type="EMBL" id="POUD01000359">
    <property type="protein sequence ID" value="PZG05265.1"/>
    <property type="molecule type" value="Genomic_DNA"/>
</dbReference>
<feature type="compositionally biased region" description="Basic and acidic residues" evidence="1">
    <location>
        <begin position="246"/>
        <end position="259"/>
    </location>
</feature>
<sequence length="259" mass="28435">MTQVILTEALCEATAIRLGLRSDPSGSLPHPDAGPEQEPTEPKPELAEAGPEKTEPDPDRTEPARDRTEPEPEGTGPEETGSTMSILDRVAAVELGSINAAAYNGNPWVRAVFRQVTAKVTVPPEWRRTPSPEHTTRHLVRHRLFNDPVHAREVTEAELEPLGAVELDSLPSAIAEALRSHPYGTLVGPVKDALGWHVAVATLVESTPTPEAHDEPLVEAARRKAFARWLDDMRSRRVRLVPGLEHPGDPRQPDNHHKH</sequence>
<gene>
    <name evidence="2" type="ORF">C1J01_43710</name>
</gene>
<name>A0A2W2DJJ4_9ACTN</name>
<keyword evidence="3" id="KW-1185">Reference proteome</keyword>
<evidence type="ECO:0000313" key="2">
    <source>
        <dbReference type="EMBL" id="PZG05265.1"/>
    </source>
</evidence>
<protein>
    <recommendedName>
        <fullName evidence="4">Peptidyl-prolyl cis-trans isomerase</fullName>
    </recommendedName>
</protein>
<proteinExistence type="predicted"/>
<comment type="caution">
    <text evidence="2">The sequence shown here is derived from an EMBL/GenBank/DDBJ whole genome shotgun (WGS) entry which is preliminary data.</text>
</comment>
<dbReference type="AlphaFoldDB" id="A0A2W2DJJ4"/>
<organism evidence="2 3">
    <name type="scientific">Nonomuraea aridisoli</name>
    <dbReference type="NCBI Taxonomy" id="2070368"/>
    <lineage>
        <taxon>Bacteria</taxon>
        <taxon>Bacillati</taxon>
        <taxon>Actinomycetota</taxon>
        <taxon>Actinomycetes</taxon>
        <taxon>Streptosporangiales</taxon>
        <taxon>Streptosporangiaceae</taxon>
        <taxon>Nonomuraea</taxon>
    </lineage>
</organism>
<dbReference type="Proteomes" id="UP000249304">
    <property type="component" value="Unassembled WGS sequence"/>
</dbReference>
<evidence type="ECO:0008006" key="4">
    <source>
        <dbReference type="Google" id="ProtNLM"/>
    </source>
</evidence>
<reference evidence="2 3" key="1">
    <citation type="submission" date="2018-01" db="EMBL/GenBank/DDBJ databases">
        <title>Draft genome sequence of Nonomuraea sp. KC333.</title>
        <authorList>
            <person name="Sahin N."/>
            <person name="Saygin H."/>
            <person name="Ay H."/>
        </authorList>
    </citation>
    <scope>NUCLEOTIDE SEQUENCE [LARGE SCALE GENOMIC DNA]</scope>
    <source>
        <strain evidence="2 3">KC333</strain>
    </source>
</reference>
<feature type="region of interest" description="Disordered" evidence="1">
    <location>
        <begin position="20"/>
        <end position="84"/>
    </location>
</feature>
<evidence type="ECO:0000313" key="3">
    <source>
        <dbReference type="Proteomes" id="UP000249304"/>
    </source>
</evidence>
<accession>A0A2W2DJJ4</accession>
<feature type="compositionally biased region" description="Basic and acidic residues" evidence="1">
    <location>
        <begin position="40"/>
        <end position="70"/>
    </location>
</feature>